<evidence type="ECO:0008006" key="2">
    <source>
        <dbReference type="Google" id="ProtNLM"/>
    </source>
</evidence>
<reference evidence="1" key="1">
    <citation type="submission" date="2018-06" db="EMBL/GenBank/DDBJ databases">
        <authorList>
            <person name="Zhirakovskaya E."/>
        </authorList>
    </citation>
    <scope>NUCLEOTIDE SEQUENCE</scope>
</reference>
<proteinExistence type="predicted"/>
<name>A0A3B1C9D8_9ZZZZ</name>
<protein>
    <recommendedName>
        <fullName evidence="2">PorV/PorQ family protein</fullName>
    </recommendedName>
</protein>
<dbReference type="AlphaFoldDB" id="A0A3B1C9D8"/>
<dbReference type="EMBL" id="UOGD01000193">
    <property type="protein sequence ID" value="VAX21283.1"/>
    <property type="molecule type" value="Genomic_DNA"/>
</dbReference>
<sequence length="333" mass="37288">MRNSLLVVLSFMFAVSVISAQSNQYDEIAGRPGAFSRMGFGARGMGMGNAMSSVIHGDLVAYYNPALSVFQEDNSFQTSYSILSLDRKLNFLSFTRKFEFGKKKSSKKKFRRVAGISAGIINASVDNFQERDNQGNVTGELSPFENQFFIGLANRFSEKLSIGFNAKFYYSKLYEEISTNTFGLDIGVLYLANDNLSFSAVVTDLISKYEWNTTPIYDQEGFSTDDKFPLLMKIGASYMFDGPNLITSIEYEHSDAGTNYLRLGVEYNIFDGLFIRGGLDKFNMSNTSAPSRPSLGFSYFHDFSSILLGVNYAFIAEPYSYSNRHIVGIDINF</sequence>
<organism evidence="1">
    <name type="scientific">hydrothermal vent metagenome</name>
    <dbReference type="NCBI Taxonomy" id="652676"/>
    <lineage>
        <taxon>unclassified sequences</taxon>
        <taxon>metagenomes</taxon>
        <taxon>ecological metagenomes</taxon>
    </lineage>
</organism>
<evidence type="ECO:0000313" key="1">
    <source>
        <dbReference type="EMBL" id="VAX21283.1"/>
    </source>
</evidence>
<accession>A0A3B1C9D8</accession>
<dbReference type="Gene3D" id="2.40.160.60">
    <property type="entry name" value="Outer membrane protein transport protein (OMPP1/FadL/TodX)"/>
    <property type="match status" value="1"/>
</dbReference>
<gene>
    <name evidence="1" type="ORF">MNBD_IGNAVI01-1871</name>
</gene>
<dbReference type="SUPFAM" id="SSF56935">
    <property type="entry name" value="Porins"/>
    <property type="match status" value="1"/>
</dbReference>